<dbReference type="RefSeq" id="XP_021869481.1">
    <property type="nucleotide sequence ID" value="XM_022018896.1"/>
</dbReference>
<dbReference type="EMBL" id="NBSH01000011">
    <property type="protein sequence ID" value="ORX35291.1"/>
    <property type="molecule type" value="Genomic_DNA"/>
</dbReference>
<proteinExistence type="predicted"/>
<dbReference type="CDD" id="cd22191">
    <property type="entry name" value="DPBB_RlpA_EXP_N-like"/>
    <property type="match status" value="1"/>
</dbReference>
<keyword evidence="5" id="KW-1185">Reference proteome</keyword>
<dbReference type="InterPro" id="IPR051477">
    <property type="entry name" value="Expansin_CellWall"/>
</dbReference>
<feature type="compositionally biased region" description="Low complexity" evidence="2">
    <location>
        <begin position="170"/>
        <end position="179"/>
    </location>
</feature>
<dbReference type="AlphaFoldDB" id="A0A1Y1UB79"/>
<feature type="region of interest" description="Disordered" evidence="2">
    <location>
        <begin position="226"/>
        <end position="307"/>
    </location>
</feature>
<name>A0A1Y1UB79_9TREE</name>
<dbReference type="InterPro" id="IPR036908">
    <property type="entry name" value="RlpA-like_sf"/>
</dbReference>
<feature type="compositionally biased region" description="Pro residues" evidence="2">
    <location>
        <begin position="180"/>
        <end position="192"/>
    </location>
</feature>
<sequence length="335" mass="34693">MVSLIRLIGAATLLASSVLADSNHHSIPRTHKRHHRHMDQGERDGLVSSPQIFEGRATYNETLDKRDSFTGRGTWFDVGLGACGQWSTSNQLIVALNSPQYGGGYPGPQCFKYITVQANGVTVGGVQIMDECPTCDWGGLDMSQGLFQRFADLGVGVLSITWWYDGDSGPSNPAPSSEAPSPPPPSPSPSPTPTSTNNWWSTSTWVAPSTSTTPWWNQQNAASSSTSTWVAPSSSSSVAPSSSSTSSVAPSSSSVASISSSSSSASSSQQSSSSVAPTTTNKFVIQASASPAPGSGSSENDGQIQASSNNLEAFSGLVAAYGQLIVVGAGGHPDE</sequence>
<dbReference type="Proteomes" id="UP000193218">
    <property type="component" value="Unassembled WGS sequence"/>
</dbReference>
<evidence type="ECO:0000313" key="5">
    <source>
        <dbReference type="Proteomes" id="UP000193218"/>
    </source>
</evidence>
<feature type="chain" id="PRO_5012824430" description="RlpA-like double-psi beta-barrel-protein domain-containing protein-containing protein" evidence="3">
    <location>
        <begin position="21"/>
        <end position="335"/>
    </location>
</feature>
<dbReference type="GeneID" id="33560705"/>
<dbReference type="STRING" id="4999.A0A1Y1UB79"/>
<evidence type="ECO:0000256" key="3">
    <source>
        <dbReference type="SAM" id="SignalP"/>
    </source>
</evidence>
<organism evidence="4 5">
    <name type="scientific">Kockovaella imperatae</name>
    <dbReference type="NCBI Taxonomy" id="4999"/>
    <lineage>
        <taxon>Eukaryota</taxon>
        <taxon>Fungi</taxon>
        <taxon>Dikarya</taxon>
        <taxon>Basidiomycota</taxon>
        <taxon>Agaricomycotina</taxon>
        <taxon>Tremellomycetes</taxon>
        <taxon>Tremellales</taxon>
        <taxon>Cuniculitremaceae</taxon>
        <taxon>Kockovaella</taxon>
    </lineage>
</organism>
<feature type="compositionally biased region" description="Low complexity" evidence="2">
    <location>
        <begin position="287"/>
        <end position="298"/>
    </location>
</feature>
<reference evidence="4 5" key="1">
    <citation type="submission" date="2017-03" db="EMBL/GenBank/DDBJ databases">
        <title>Widespread Adenine N6-methylation of Active Genes in Fungi.</title>
        <authorList>
            <consortium name="DOE Joint Genome Institute"/>
            <person name="Mondo S.J."/>
            <person name="Dannebaum R.O."/>
            <person name="Kuo R.C."/>
            <person name="Louie K.B."/>
            <person name="Bewick A.J."/>
            <person name="Labutti K."/>
            <person name="Haridas S."/>
            <person name="Kuo A."/>
            <person name="Salamov A."/>
            <person name="Ahrendt S.R."/>
            <person name="Lau R."/>
            <person name="Bowen B.P."/>
            <person name="Lipzen A."/>
            <person name="Sullivan W."/>
            <person name="Andreopoulos W.B."/>
            <person name="Clum A."/>
            <person name="Lindquist E."/>
            <person name="Daum C."/>
            <person name="Northen T.R."/>
            <person name="Ramamoorthy G."/>
            <person name="Schmitz R.J."/>
            <person name="Gryganskyi A."/>
            <person name="Culley D."/>
            <person name="Magnuson J."/>
            <person name="James T.Y."/>
            <person name="O'Malley M.A."/>
            <person name="Stajich J.E."/>
            <person name="Spatafora J.W."/>
            <person name="Visel A."/>
            <person name="Grigoriev I.V."/>
        </authorList>
    </citation>
    <scope>NUCLEOTIDE SEQUENCE [LARGE SCALE GENOMIC DNA]</scope>
    <source>
        <strain evidence="4 5">NRRL Y-17943</strain>
    </source>
</reference>
<protein>
    <recommendedName>
        <fullName evidence="6">RlpA-like double-psi beta-barrel-protein domain-containing protein-containing protein</fullName>
    </recommendedName>
</protein>
<evidence type="ECO:0000313" key="4">
    <source>
        <dbReference type="EMBL" id="ORX35291.1"/>
    </source>
</evidence>
<evidence type="ECO:0000256" key="1">
    <source>
        <dbReference type="ARBA" id="ARBA00022729"/>
    </source>
</evidence>
<evidence type="ECO:0008006" key="6">
    <source>
        <dbReference type="Google" id="ProtNLM"/>
    </source>
</evidence>
<feature type="region of interest" description="Disordered" evidence="2">
    <location>
        <begin position="168"/>
        <end position="203"/>
    </location>
</feature>
<feature type="region of interest" description="Disordered" evidence="2">
    <location>
        <begin position="27"/>
        <end position="46"/>
    </location>
</feature>
<accession>A0A1Y1UB79</accession>
<keyword evidence="1 3" id="KW-0732">Signal</keyword>
<feature type="signal peptide" evidence="3">
    <location>
        <begin position="1"/>
        <end position="20"/>
    </location>
</feature>
<comment type="caution">
    <text evidence="4">The sequence shown here is derived from an EMBL/GenBank/DDBJ whole genome shotgun (WGS) entry which is preliminary data.</text>
</comment>
<feature type="compositionally biased region" description="Low complexity" evidence="2">
    <location>
        <begin position="193"/>
        <end position="203"/>
    </location>
</feature>
<dbReference type="PANTHER" id="PTHR31836:SF28">
    <property type="entry name" value="SRCR DOMAIN-CONTAINING PROTEIN-RELATED"/>
    <property type="match status" value="1"/>
</dbReference>
<feature type="compositionally biased region" description="Basic residues" evidence="2">
    <location>
        <begin position="27"/>
        <end position="37"/>
    </location>
</feature>
<gene>
    <name evidence="4" type="ORF">BD324DRAFT_661339</name>
</gene>
<dbReference type="SUPFAM" id="SSF50685">
    <property type="entry name" value="Barwin-like endoglucanases"/>
    <property type="match status" value="1"/>
</dbReference>
<dbReference type="Gene3D" id="2.40.40.10">
    <property type="entry name" value="RlpA-like domain"/>
    <property type="match status" value="1"/>
</dbReference>
<feature type="compositionally biased region" description="Low complexity" evidence="2">
    <location>
        <begin position="226"/>
        <end position="280"/>
    </location>
</feature>
<dbReference type="OrthoDB" id="623670at2759"/>
<dbReference type="PANTHER" id="PTHR31836">
    <property type="match status" value="1"/>
</dbReference>
<evidence type="ECO:0000256" key="2">
    <source>
        <dbReference type="SAM" id="MobiDB-lite"/>
    </source>
</evidence>
<dbReference type="InParanoid" id="A0A1Y1UB79"/>